<protein>
    <submittedName>
        <fullName evidence="2">ThuA domain-containing protein</fullName>
    </submittedName>
</protein>
<evidence type="ECO:0000259" key="1">
    <source>
        <dbReference type="Pfam" id="PF06283"/>
    </source>
</evidence>
<dbReference type="InterPro" id="IPR029062">
    <property type="entry name" value="Class_I_gatase-like"/>
</dbReference>
<organism evidence="2 3">
    <name type="scientific">Novosphingobium aquae</name>
    <dbReference type="NCBI Taxonomy" id="3133435"/>
    <lineage>
        <taxon>Bacteria</taxon>
        <taxon>Pseudomonadati</taxon>
        <taxon>Pseudomonadota</taxon>
        <taxon>Alphaproteobacteria</taxon>
        <taxon>Sphingomonadales</taxon>
        <taxon>Sphingomonadaceae</taxon>
        <taxon>Novosphingobium</taxon>
    </lineage>
</organism>
<name>A0ABU8SD53_9SPHN</name>
<dbReference type="RefSeq" id="WP_339969471.1">
    <property type="nucleotide sequence ID" value="NZ_JBBHJY010000011.1"/>
</dbReference>
<dbReference type="PANTHER" id="PTHR40469:SF2">
    <property type="entry name" value="GALACTOSE-BINDING DOMAIN-LIKE SUPERFAMILY PROTEIN"/>
    <property type="match status" value="1"/>
</dbReference>
<reference evidence="2 3" key="1">
    <citation type="submission" date="2024-03" db="EMBL/GenBank/DDBJ databases">
        <authorList>
            <person name="Jo J.-H."/>
        </authorList>
    </citation>
    <scope>NUCLEOTIDE SEQUENCE [LARGE SCALE GENOMIC DNA]</scope>
    <source>
        <strain evidence="2 3">AS3R-12</strain>
    </source>
</reference>
<evidence type="ECO:0000313" key="2">
    <source>
        <dbReference type="EMBL" id="MEJ6011842.1"/>
    </source>
</evidence>
<dbReference type="Gene3D" id="3.40.50.880">
    <property type="match status" value="1"/>
</dbReference>
<dbReference type="InterPro" id="IPR029010">
    <property type="entry name" value="ThuA-like"/>
</dbReference>
<keyword evidence="3" id="KW-1185">Reference proteome</keyword>
<dbReference type="SUPFAM" id="SSF52317">
    <property type="entry name" value="Class I glutamine amidotransferase-like"/>
    <property type="match status" value="1"/>
</dbReference>
<feature type="domain" description="ThuA-like" evidence="1">
    <location>
        <begin position="58"/>
        <end position="281"/>
    </location>
</feature>
<gene>
    <name evidence="2" type="ORF">WG900_18210</name>
</gene>
<dbReference type="EMBL" id="JBBHJY010000011">
    <property type="protein sequence ID" value="MEJ6011842.1"/>
    <property type="molecule type" value="Genomic_DNA"/>
</dbReference>
<proteinExistence type="predicted"/>
<dbReference type="Proteomes" id="UP001379235">
    <property type="component" value="Unassembled WGS sequence"/>
</dbReference>
<dbReference type="PANTHER" id="PTHR40469">
    <property type="entry name" value="SECRETED GLYCOSYL HYDROLASE"/>
    <property type="match status" value="1"/>
</dbReference>
<sequence>MLRKVLKVVMWLLLAMLAVFAVLLWRNWDTVQRVFLGGLHVHETTPPAIPANLPRPAILVFSKTNAFRHEESIPPGNAFFADLAEQKGWGYFQTENGAAFSPEVLARFDAVVFNNVSGDVFTPAQQAAFKAWLEQGGGYVGVHAAGDNSHQAWGWYINDLIGATFTQHTMDPQFQTATVNVEDKAHPAAQGLPATWQRIEEWYSFDKSPRTAGAHVLITVDEKTYNPVGMFKKDLRMGDHPMVWSRCVGKGRFVYSAFGHRAESWAEPENRQLMANSVGWVLKLNGNECGAAPSSAAKPTVGEQGK</sequence>
<evidence type="ECO:0000313" key="3">
    <source>
        <dbReference type="Proteomes" id="UP001379235"/>
    </source>
</evidence>
<dbReference type="Pfam" id="PF06283">
    <property type="entry name" value="ThuA"/>
    <property type="match status" value="1"/>
</dbReference>
<accession>A0ABU8SD53</accession>
<comment type="caution">
    <text evidence="2">The sequence shown here is derived from an EMBL/GenBank/DDBJ whole genome shotgun (WGS) entry which is preliminary data.</text>
</comment>